<dbReference type="InterPro" id="IPR032710">
    <property type="entry name" value="NTF2-like_dom_sf"/>
</dbReference>
<evidence type="ECO:0000313" key="2">
    <source>
        <dbReference type="EMBL" id="MEJ2870810.1"/>
    </source>
</evidence>
<accession>A0ABU8MVX9</accession>
<protein>
    <submittedName>
        <fullName evidence="2">Nuclear transport factor 2 family protein</fullName>
    </submittedName>
</protein>
<dbReference type="SUPFAM" id="SSF54427">
    <property type="entry name" value="NTF2-like"/>
    <property type="match status" value="1"/>
</dbReference>
<comment type="caution">
    <text evidence="2">The sequence shown here is derived from an EMBL/GenBank/DDBJ whole genome shotgun (WGS) entry which is preliminary data.</text>
</comment>
<evidence type="ECO:0000259" key="1">
    <source>
        <dbReference type="Pfam" id="PF14534"/>
    </source>
</evidence>
<proteinExistence type="predicted"/>
<name>A0ABU8MVX9_9PSEU</name>
<sequence length="129" mass="13787">MDGDEARVLEVARAFQRAVAENDVDAIARHVSDDWVLVDPDGVGTKQDLVSLVASGELTHSAMGAVDGSERVRVLGELGLVTARVLNTAHLGGQVYEADEWTTDVFVRRGSGWVCVLSHVCPARSTDEG</sequence>
<feature type="domain" description="DUF4440" evidence="1">
    <location>
        <begin position="8"/>
        <end position="114"/>
    </location>
</feature>
<organism evidence="2 3">
    <name type="scientific">Actinomycetospora aurantiaca</name>
    <dbReference type="NCBI Taxonomy" id="3129233"/>
    <lineage>
        <taxon>Bacteria</taxon>
        <taxon>Bacillati</taxon>
        <taxon>Actinomycetota</taxon>
        <taxon>Actinomycetes</taxon>
        <taxon>Pseudonocardiales</taxon>
        <taxon>Pseudonocardiaceae</taxon>
        <taxon>Actinomycetospora</taxon>
    </lineage>
</organism>
<gene>
    <name evidence="2" type="ORF">WCD74_23815</name>
</gene>
<dbReference type="Proteomes" id="UP001385809">
    <property type="component" value="Unassembled WGS sequence"/>
</dbReference>
<dbReference type="RefSeq" id="WP_337697378.1">
    <property type="nucleotide sequence ID" value="NZ_JBBEGN010000016.1"/>
</dbReference>
<dbReference type="InterPro" id="IPR027843">
    <property type="entry name" value="DUF4440"/>
</dbReference>
<evidence type="ECO:0000313" key="3">
    <source>
        <dbReference type="Proteomes" id="UP001385809"/>
    </source>
</evidence>
<dbReference type="EMBL" id="JBBEGN010000016">
    <property type="protein sequence ID" value="MEJ2870810.1"/>
    <property type="molecule type" value="Genomic_DNA"/>
</dbReference>
<keyword evidence="3" id="KW-1185">Reference proteome</keyword>
<dbReference type="Gene3D" id="3.10.450.50">
    <property type="match status" value="1"/>
</dbReference>
<dbReference type="Pfam" id="PF14534">
    <property type="entry name" value="DUF4440"/>
    <property type="match status" value="1"/>
</dbReference>
<reference evidence="2 3" key="1">
    <citation type="submission" date="2024-03" db="EMBL/GenBank/DDBJ databases">
        <title>Actinomycetospora sp. OC33-EN08, a novel actinomycete isolated from wild orchid (Aerides multiflora).</title>
        <authorList>
            <person name="Suriyachadkun C."/>
        </authorList>
    </citation>
    <scope>NUCLEOTIDE SEQUENCE [LARGE SCALE GENOMIC DNA]</scope>
    <source>
        <strain evidence="2 3">OC33-EN08</strain>
    </source>
</reference>